<dbReference type="Pfam" id="PF07727">
    <property type="entry name" value="RVT_2"/>
    <property type="match status" value="1"/>
</dbReference>
<evidence type="ECO:0000313" key="15">
    <source>
        <dbReference type="Proteomes" id="UP001172457"/>
    </source>
</evidence>
<feature type="region of interest" description="Disordered" evidence="11">
    <location>
        <begin position="183"/>
        <end position="220"/>
    </location>
</feature>
<accession>A0AA38TIQ6</accession>
<feature type="compositionally biased region" description="Polar residues" evidence="11">
    <location>
        <begin position="204"/>
        <end position="215"/>
    </location>
</feature>
<evidence type="ECO:0000256" key="6">
    <source>
        <dbReference type="ARBA" id="ARBA00022908"/>
    </source>
</evidence>
<evidence type="ECO:0000256" key="7">
    <source>
        <dbReference type="ARBA" id="ARBA00022918"/>
    </source>
</evidence>
<feature type="domain" description="Reverse transcriptase Ty1/copia-type" evidence="12">
    <location>
        <begin position="266"/>
        <end position="419"/>
    </location>
</feature>
<feature type="domain" description="Retroviral polymerase SH3-like" evidence="13">
    <location>
        <begin position="64"/>
        <end position="117"/>
    </location>
</feature>
<evidence type="ECO:0000313" key="14">
    <source>
        <dbReference type="EMBL" id="KAJ9557718.1"/>
    </source>
</evidence>
<dbReference type="GO" id="GO:0006310">
    <property type="term" value="P:DNA recombination"/>
    <property type="evidence" value="ECO:0007669"/>
    <property type="project" value="UniProtKB-KW"/>
</dbReference>
<dbReference type="InterPro" id="IPR013103">
    <property type="entry name" value="RVT_2"/>
</dbReference>
<dbReference type="EMBL" id="JARYMX010000003">
    <property type="protein sequence ID" value="KAJ9557718.1"/>
    <property type="molecule type" value="Genomic_DNA"/>
</dbReference>
<sequence length="437" mass="49665">MTLVEATRTMLNASGLRLTFWAEAVSAACYTQNRSLVVKRFEKTPYQLLHNKRPNIKFFHVFGCKCFVLNDREPIGKFDSKGDDAIFIGYAWDTIAFRAYIPRTQIVVVSTKVIQDKFTEELKLQADKSPNATITQDLEQLFTKCYEDEDEPDRSSVEPDSPVTLNQAEIASHFIMTISGPSSSIPSSSITPSTVSPPPEAVLTDSTPNLSSSQVPTTTEPTLLPSEIELKKVAEALADPFWVEAMQDELLQFERSHVWTLTVKIAIGTKWVFRNKKDENGVVVKNKARLVAQGYCQKEDIDYEETFAPMARLEAIHIFLAYAAHSGFQVYQMDMNTAFFNGKLKEKVYVKQPPGFESEKYPSHVYFLDKALYGLKEAPRAWYERLSTFFTIHGFQFFTEVEHILNCFRFRNNKLVTSLSSSRLPNYKITSWASPLG</sequence>
<dbReference type="InterPro" id="IPR039537">
    <property type="entry name" value="Retrotran_Ty1/copia-like"/>
</dbReference>
<keyword evidence="10" id="KW-0511">Multifunctional enzyme</keyword>
<evidence type="ECO:0000256" key="10">
    <source>
        <dbReference type="ARBA" id="ARBA00023268"/>
    </source>
</evidence>
<reference evidence="14" key="1">
    <citation type="submission" date="2023-03" db="EMBL/GenBank/DDBJ databases">
        <title>Chromosome-scale reference genome and RAD-based genetic map of yellow starthistle (Centaurea solstitialis) reveal putative structural variation and QTLs associated with invader traits.</title>
        <authorList>
            <person name="Reatini B."/>
            <person name="Cang F.A."/>
            <person name="Jiang Q."/>
            <person name="Mckibben M.T.W."/>
            <person name="Barker M.S."/>
            <person name="Rieseberg L.H."/>
            <person name="Dlugosch K.M."/>
        </authorList>
    </citation>
    <scope>NUCLEOTIDE SEQUENCE</scope>
    <source>
        <strain evidence="14">CAN-66</strain>
        <tissue evidence="14">Leaf</tissue>
    </source>
</reference>
<keyword evidence="6" id="KW-0229">DNA integration</keyword>
<dbReference type="GO" id="GO:0015074">
    <property type="term" value="P:DNA integration"/>
    <property type="evidence" value="ECO:0007669"/>
    <property type="project" value="UniProtKB-KW"/>
</dbReference>
<keyword evidence="5" id="KW-0460">Magnesium</keyword>
<keyword evidence="2" id="KW-0479">Metal-binding</keyword>
<dbReference type="GO" id="GO:0016787">
    <property type="term" value="F:hydrolase activity"/>
    <property type="evidence" value="ECO:0007669"/>
    <property type="project" value="UniProtKB-KW"/>
</dbReference>
<evidence type="ECO:0000259" key="12">
    <source>
        <dbReference type="Pfam" id="PF07727"/>
    </source>
</evidence>
<dbReference type="Proteomes" id="UP001172457">
    <property type="component" value="Chromosome 3"/>
</dbReference>
<dbReference type="GO" id="GO:0046872">
    <property type="term" value="F:metal ion binding"/>
    <property type="evidence" value="ECO:0007669"/>
    <property type="project" value="UniProtKB-KW"/>
</dbReference>
<evidence type="ECO:0000256" key="4">
    <source>
        <dbReference type="ARBA" id="ARBA00022801"/>
    </source>
</evidence>
<gene>
    <name evidence="14" type="ORF">OSB04_012332</name>
</gene>
<evidence type="ECO:0008006" key="16">
    <source>
        <dbReference type="Google" id="ProtNLM"/>
    </source>
</evidence>
<evidence type="ECO:0000256" key="5">
    <source>
        <dbReference type="ARBA" id="ARBA00022842"/>
    </source>
</evidence>
<comment type="caution">
    <text evidence="14">The sequence shown here is derived from an EMBL/GenBank/DDBJ whole genome shotgun (WGS) entry which is preliminary data.</text>
</comment>
<feature type="compositionally biased region" description="Low complexity" evidence="11">
    <location>
        <begin position="183"/>
        <end position="194"/>
    </location>
</feature>
<keyword evidence="15" id="KW-1185">Reference proteome</keyword>
<keyword evidence="9" id="KW-0233">DNA recombination</keyword>
<evidence type="ECO:0000256" key="8">
    <source>
        <dbReference type="ARBA" id="ARBA00022932"/>
    </source>
</evidence>
<keyword evidence="8" id="KW-0239">DNA-directed DNA polymerase</keyword>
<evidence type="ECO:0000256" key="11">
    <source>
        <dbReference type="SAM" id="MobiDB-lite"/>
    </source>
</evidence>
<dbReference type="Pfam" id="PF25597">
    <property type="entry name" value="SH3_retrovirus"/>
    <property type="match status" value="1"/>
</dbReference>
<dbReference type="GO" id="GO:0004519">
    <property type="term" value="F:endonuclease activity"/>
    <property type="evidence" value="ECO:0007669"/>
    <property type="project" value="UniProtKB-KW"/>
</dbReference>
<dbReference type="PANTHER" id="PTHR42648:SF11">
    <property type="entry name" value="TRANSPOSON TY4-P GAG-POL POLYPROTEIN"/>
    <property type="match status" value="1"/>
</dbReference>
<keyword evidence="8" id="KW-0808">Transferase</keyword>
<proteinExistence type="predicted"/>
<keyword evidence="1" id="KW-0540">Nuclease</keyword>
<feature type="non-terminal residue" evidence="14">
    <location>
        <position position="437"/>
    </location>
</feature>
<evidence type="ECO:0000259" key="13">
    <source>
        <dbReference type="Pfam" id="PF25597"/>
    </source>
</evidence>
<keyword evidence="4" id="KW-0378">Hydrolase</keyword>
<organism evidence="14 15">
    <name type="scientific">Centaurea solstitialis</name>
    <name type="common">yellow star-thistle</name>
    <dbReference type="NCBI Taxonomy" id="347529"/>
    <lineage>
        <taxon>Eukaryota</taxon>
        <taxon>Viridiplantae</taxon>
        <taxon>Streptophyta</taxon>
        <taxon>Embryophyta</taxon>
        <taxon>Tracheophyta</taxon>
        <taxon>Spermatophyta</taxon>
        <taxon>Magnoliopsida</taxon>
        <taxon>eudicotyledons</taxon>
        <taxon>Gunneridae</taxon>
        <taxon>Pentapetalae</taxon>
        <taxon>asterids</taxon>
        <taxon>campanulids</taxon>
        <taxon>Asterales</taxon>
        <taxon>Asteraceae</taxon>
        <taxon>Carduoideae</taxon>
        <taxon>Cardueae</taxon>
        <taxon>Centaureinae</taxon>
        <taxon>Centaurea</taxon>
    </lineage>
</organism>
<evidence type="ECO:0000256" key="2">
    <source>
        <dbReference type="ARBA" id="ARBA00022723"/>
    </source>
</evidence>
<keyword evidence="3" id="KW-0255">Endonuclease</keyword>
<evidence type="ECO:0000256" key="1">
    <source>
        <dbReference type="ARBA" id="ARBA00022722"/>
    </source>
</evidence>
<protein>
    <recommendedName>
        <fullName evidence="16">Retrovirus-related Pol polyprotein from transposon TNT 1-94</fullName>
    </recommendedName>
</protein>
<dbReference type="AlphaFoldDB" id="A0AA38TIQ6"/>
<name>A0AA38TIQ6_9ASTR</name>
<evidence type="ECO:0000256" key="3">
    <source>
        <dbReference type="ARBA" id="ARBA00022759"/>
    </source>
</evidence>
<keyword evidence="8" id="KW-0548">Nucleotidyltransferase</keyword>
<dbReference type="InterPro" id="IPR057670">
    <property type="entry name" value="SH3_retrovirus"/>
</dbReference>
<dbReference type="PANTHER" id="PTHR42648">
    <property type="entry name" value="TRANSPOSASE, PUTATIVE-RELATED"/>
    <property type="match status" value="1"/>
</dbReference>
<dbReference type="GO" id="GO:0003887">
    <property type="term" value="F:DNA-directed DNA polymerase activity"/>
    <property type="evidence" value="ECO:0007669"/>
    <property type="project" value="UniProtKB-KW"/>
</dbReference>
<keyword evidence="7" id="KW-0695">RNA-directed DNA polymerase</keyword>
<dbReference type="GO" id="GO:0003964">
    <property type="term" value="F:RNA-directed DNA polymerase activity"/>
    <property type="evidence" value="ECO:0007669"/>
    <property type="project" value="UniProtKB-KW"/>
</dbReference>
<evidence type="ECO:0000256" key="9">
    <source>
        <dbReference type="ARBA" id="ARBA00023172"/>
    </source>
</evidence>